<evidence type="ECO:0000256" key="6">
    <source>
        <dbReference type="SAM" id="MobiDB-lite"/>
    </source>
</evidence>
<dbReference type="Proteomes" id="UP000007305">
    <property type="component" value="Chromosome 1"/>
</dbReference>
<feature type="region of interest" description="Disordered" evidence="6">
    <location>
        <begin position="163"/>
        <end position="209"/>
    </location>
</feature>
<dbReference type="FunCoup" id="A0A804LRR6">
    <property type="interactions" value="196"/>
</dbReference>
<keyword evidence="5" id="KW-0539">Nucleus</keyword>
<keyword evidence="4" id="KW-0804">Transcription</keyword>
<dbReference type="Gene3D" id="4.10.280.10">
    <property type="entry name" value="Helix-loop-helix DNA-binding domain"/>
    <property type="match status" value="1"/>
</dbReference>
<reference evidence="8" key="2">
    <citation type="submission" date="2019-07" db="EMBL/GenBank/DDBJ databases">
        <authorList>
            <person name="Seetharam A."/>
            <person name="Woodhouse M."/>
            <person name="Cannon E."/>
        </authorList>
    </citation>
    <scope>NUCLEOTIDE SEQUENCE [LARGE SCALE GENOMIC DNA]</scope>
    <source>
        <strain evidence="8">cv. B73</strain>
    </source>
</reference>
<organism evidence="8 9">
    <name type="scientific">Zea mays</name>
    <name type="common">Maize</name>
    <dbReference type="NCBI Taxonomy" id="4577"/>
    <lineage>
        <taxon>Eukaryota</taxon>
        <taxon>Viridiplantae</taxon>
        <taxon>Streptophyta</taxon>
        <taxon>Embryophyta</taxon>
        <taxon>Tracheophyta</taxon>
        <taxon>Spermatophyta</taxon>
        <taxon>Magnoliopsida</taxon>
        <taxon>Liliopsida</taxon>
        <taxon>Poales</taxon>
        <taxon>Poaceae</taxon>
        <taxon>PACMAD clade</taxon>
        <taxon>Panicoideae</taxon>
        <taxon>Andropogonodae</taxon>
        <taxon>Andropogoneae</taxon>
        <taxon>Tripsacinae</taxon>
        <taxon>Zea</taxon>
    </lineage>
</organism>
<feature type="compositionally biased region" description="Polar residues" evidence="6">
    <location>
        <begin position="430"/>
        <end position="441"/>
    </location>
</feature>
<dbReference type="GO" id="GO:0005634">
    <property type="term" value="C:nucleus"/>
    <property type="evidence" value="ECO:0000318"/>
    <property type="project" value="GO_Central"/>
</dbReference>
<dbReference type="InterPro" id="IPR044273">
    <property type="entry name" value="PIF3-like"/>
</dbReference>
<dbReference type="SMART" id="SM00353">
    <property type="entry name" value="HLH"/>
    <property type="match status" value="1"/>
</dbReference>
<comment type="subcellular location">
    <subcellularLocation>
        <location evidence="1">Nucleus</location>
    </subcellularLocation>
</comment>
<evidence type="ECO:0000256" key="4">
    <source>
        <dbReference type="ARBA" id="ARBA00023163"/>
    </source>
</evidence>
<evidence type="ECO:0000256" key="5">
    <source>
        <dbReference type="ARBA" id="ARBA00023242"/>
    </source>
</evidence>
<dbReference type="SUPFAM" id="SSF47459">
    <property type="entry name" value="HLH, helix-loop-helix DNA-binding domain"/>
    <property type="match status" value="1"/>
</dbReference>
<dbReference type="InParanoid" id="A0A804LRR6"/>
<dbReference type="InterPro" id="IPR047265">
    <property type="entry name" value="PIF1-like_bHLH"/>
</dbReference>
<evidence type="ECO:0000313" key="8">
    <source>
        <dbReference type="EnsemblPlants" id="Zm00001eb031560_P003"/>
    </source>
</evidence>
<dbReference type="PANTHER" id="PTHR46807:SF7">
    <property type="entry name" value="BHLH DOMAIN-CONTAINING PROTEIN"/>
    <property type="match status" value="1"/>
</dbReference>
<dbReference type="FunFam" id="4.10.280.10:FF:000004">
    <property type="entry name" value="Basic helix-loop-helix transcription factor"/>
    <property type="match status" value="1"/>
</dbReference>
<dbReference type="InterPro" id="IPR011598">
    <property type="entry name" value="bHLH_dom"/>
</dbReference>
<evidence type="ECO:0000256" key="2">
    <source>
        <dbReference type="ARBA" id="ARBA00005510"/>
    </source>
</evidence>
<dbReference type="Pfam" id="PF00010">
    <property type="entry name" value="HLH"/>
    <property type="match status" value="1"/>
</dbReference>
<proteinExistence type="inferred from homology"/>
<dbReference type="PROSITE" id="PS50888">
    <property type="entry name" value="BHLH"/>
    <property type="match status" value="1"/>
</dbReference>
<feature type="region of interest" description="Disordered" evidence="6">
    <location>
        <begin position="246"/>
        <end position="313"/>
    </location>
</feature>
<dbReference type="GO" id="GO:0046983">
    <property type="term" value="F:protein dimerization activity"/>
    <property type="evidence" value="ECO:0007669"/>
    <property type="project" value="InterPro"/>
</dbReference>
<gene>
    <name evidence="8" type="primary">LOC100280260</name>
</gene>
<feature type="compositionally biased region" description="Low complexity" evidence="6">
    <location>
        <begin position="246"/>
        <end position="258"/>
    </location>
</feature>
<dbReference type="InterPro" id="IPR036638">
    <property type="entry name" value="HLH_DNA-bd_sf"/>
</dbReference>
<sequence>MTSVLCPSRFSDRARLLGGGMRCDSPSRHGHEPLHPRLEQQHGRHLRATGVGSGSHPDPIIPTKLRHSLSSRPWLMRRGRVLCTSRPLSLLLFACSGEDDDGLIELMWRNGHVVMQAQAPRKPPRPDDDEAAAAQAQAWFQYPVEERADLFSELFGEAQAAVGGARGEAARQSIRMMPPPPPPPRPAQAPREEKACPGDGGTATATDGAGSSVLTVVSSLCGSNGNHVQATAPGDVARARDVLMVTSSSTTRSRSCTTKSEQPGPGPGAARRSGKRKHNDATDAEDVGLECEPAQRTTTAKRRRAAQVHNLSERRRRDRINEKMKALQELIPHCNKADKASMLDEAIEYLKSLQLQLQVVWMGGGIAAAGVHQRTMVAAPGRPPHVASLPASAPDLYTRYLAVDHLPPPPLVPPPRTAAAMGLYPRQNPVPATSSPSFRTTENTRKLWQA</sequence>
<dbReference type="Gramene" id="Zm00001eb031560_T003">
    <property type="protein sequence ID" value="Zm00001eb031560_P003"/>
    <property type="gene ID" value="Zm00001eb031560"/>
</dbReference>
<feature type="region of interest" description="Disordered" evidence="6">
    <location>
        <begin position="428"/>
        <end position="450"/>
    </location>
</feature>
<feature type="compositionally biased region" description="Pro residues" evidence="6">
    <location>
        <begin position="177"/>
        <end position="187"/>
    </location>
</feature>
<evidence type="ECO:0000256" key="1">
    <source>
        <dbReference type="ARBA" id="ARBA00004123"/>
    </source>
</evidence>
<dbReference type="EnsemblPlants" id="Zm00001eb031560_T003">
    <property type="protein sequence ID" value="Zm00001eb031560_P003"/>
    <property type="gene ID" value="Zm00001eb031560"/>
</dbReference>
<feature type="domain" description="BHLH" evidence="7">
    <location>
        <begin position="304"/>
        <end position="353"/>
    </location>
</feature>
<keyword evidence="3" id="KW-0805">Transcription regulation</keyword>
<dbReference type="PANTHER" id="PTHR46807">
    <property type="entry name" value="TRANSCRIPTION FACTOR PIF3"/>
    <property type="match status" value="1"/>
</dbReference>
<protein>
    <recommendedName>
        <fullName evidence="7">BHLH domain-containing protein</fullName>
    </recommendedName>
</protein>
<keyword evidence="9" id="KW-1185">Reference proteome</keyword>
<comment type="similarity">
    <text evidence="2">Belongs to the bHLH protein family.</text>
</comment>
<reference evidence="8" key="3">
    <citation type="submission" date="2021-05" db="UniProtKB">
        <authorList>
            <consortium name="EnsemblPlants"/>
        </authorList>
    </citation>
    <scope>IDENTIFICATION</scope>
    <source>
        <strain evidence="8">cv. B73</strain>
    </source>
</reference>
<accession>A0A804LRR6</accession>
<evidence type="ECO:0000313" key="9">
    <source>
        <dbReference type="Proteomes" id="UP000007305"/>
    </source>
</evidence>
<evidence type="ECO:0000256" key="3">
    <source>
        <dbReference type="ARBA" id="ARBA00023015"/>
    </source>
</evidence>
<evidence type="ECO:0000259" key="7">
    <source>
        <dbReference type="PROSITE" id="PS50888"/>
    </source>
</evidence>
<name>A0A804LRR6_MAIZE</name>
<dbReference type="AlphaFoldDB" id="A0A804LRR6"/>
<dbReference type="CDD" id="cd11445">
    <property type="entry name" value="bHLH_AtPIF_like"/>
    <property type="match status" value="1"/>
</dbReference>
<dbReference type="GO" id="GO:0003700">
    <property type="term" value="F:DNA-binding transcription factor activity"/>
    <property type="evidence" value="ECO:0007669"/>
    <property type="project" value="InterPro"/>
</dbReference>
<dbReference type="OrthoDB" id="690068at2759"/>
<reference evidence="9" key="1">
    <citation type="submission" date="2015-12" db="EMBL/GenBank/DDBJ databases">
        <title>Update maize B73 reference genome by single molecule sequencing technologies.</title>
        <authorList>
            <consortium name="Maize Genome Sequencing Project"/>
            <person name="Ware D."/>
        </authorList>
    </citation>
    <scope>NUCLEOTIDE SEQUENCE [LARGE SCALE GENOMIC DNA]</scope>
    <source>
        <strain evidence="9">cv. B73</strain>
    </source>
</reference>